<dbReference type="Gene3D" id="1.25.40.10">
    <property type="entry name" value="Tetratricopeptide repeat domain"/>
    <property type="match status" value="5"/>
</dbReference>
<feature type="repeat" description="PPR" evidence="2">
    <location>
        <begin position="494"/>
        <end position="528"/>
    </location>
</feature>
<feature type="compositionally biased region" description="Low complexity" evidence="3">
    <location>
        <begin position="899"/>
        <end position="911"/>
    </location>
</feature>
<accession>A0A813L1B7</accession>
<dbReference type="PANTHER" id="PTHR47936">
    <property type="entry name" value="PPR_LONG DOMAIN-CONTAINING PROTEIN"/>
    <property type="match status" value="1"/>
</dbReference>
<dbReference type="AlphaFoldDB" id="A0A813L1B7"/>
<dbReference type="InterPro" id="IPR002885">
    <property type="entry name" value="PPR_rpt"/>
</dbReference>
<keyword evidence="1" id="KW-0677">Repeat</keyword>
<dbReference type="PANTHER" id="PTHR47936:SF1">
    <property type="entry name" value="PENTATRICOPEPTIDE REPEAT-CONTAINING PROTEIN GUN1, CHLOROPLASTIC"/>
    <property type="match status" value="1"/>
</dbReference>
<proteinExistence type="predicted"/>
<evidence type="ECO:0000259" key="4">
    <source>
        <dbReference type="Pfam" id="PF17177"/>
    </source>
</evidence>
<evidence type="ECO:0000313" key="6">
    <source>
        <dbReference type="Proteomes" id="UP000626109"/>
    </source>
</evidence>
<dbReference type="InterPro" id="IPR033443">
    <property type="entry name" value="PROP1-like_PPR_dom"/>
</dbReference>
<feature type="repeat" description="PPR" evidence="2">
    <location>
        <begin position="422"/>
        <end position="456"/>
    </location>
</feature>
<dbReference type="EMBL" id="CAJNNW010033239">
    <property type="protein sequence ID" value="CAE8717827.1"/>
    <property type="molecule type" value="Genomic_DNA"/>
</dbReference>
<dbReference type="NCBIfam" id="TIGR00756">
    <property type="entry name" value="PPR"/>
    <property type="match status" value="1"/>
</dbReference>
<feature type="repeat" description="PPR" evidence="2">
    <location>
        <begin position="317"/>
        <end position="351"/>
    </location>
</feature>
<evidence type="ECO:0000256" key="3">
    <source>
        <dbReference type="SAM" id="MobiDB-lite"/>
    </source>
</evidence>
<feature type="repeat" description="PPR" evidence="2">
    <location>
        <begin position="459"/>
        <end position="493"/>
    </location>
</feature>
<dbReference type="InterPro" id="IPR011990">
    <property type="entry name" value="TPR-like_helical_dom_sf"/>
</dbReference>
<feature type="repeat" description="PPR" evidence="2">
    <location>
        <begin position="212"/>
        <end position="246"/>
    </location>
</feature>
<feature type="domain" description="PROP1-like PPR" evidence="4">
    <location>
        <begin position="391"/>
        <end position="537"/>
    </location>
</feature>
<feature type="repeat" description="PPR" evidence="2">
    <location>
        <begin position="282"/>
        <end position="316"/>
    </location>
</feature>
<sequence length="1041" mass="111436">MLNLKPAAVEARLRELAKSRGWQESLSLLLGMRSAGLELGSRQLNAAIRACGWKHAQRLLEEACAEGIQPDVNAHNAIVASWSRERRWVEALAIQRNVIGRSIMPNVATYGSTISACAASNRAVALVAALLSDMSMRSVEPNMVVFNAAISAAGACGDWQAALSFLGQAQEQRLQLDVIAYCSAIAACSAESSWAQAIVLFEQAVINGVTLNTVACNAAVSACAAGSHWQGALWLLQSMFDAGPAPDVITYGAAISACRGGRRWQTALGLLGQLQLRGLQRNVVLCSAAISACEASGCWEQALVLLSDMRRMGPAPNLISYSAAISACEKGQQWERALQLLADARGANMEPGVIAHNAAISACEKGRQWAQALELLKAAQAGGCNLDTISYSAAISACDKGWQWSYALTVLQEMCRIRLPTEAVAYNAVLTAYGRCAQNVQASQLLTQMQKDSRLPDPSEASYNAVISACAAGGTWHEAVSLICDMRLGRLIPSLTTYNSAADACGRCGALEPAWIILTDLEAAGLQPDQLSLLAVIMAAERSRNDGLVHSRLGEALRRASRLLRGEARTGSLGDSDLANSLGPPVAVAEALDRYERLSSDTDFVLRRLVYRPAALRLAVLVRHVATISSGNLRDAMLERQNTLGDFLTCQALADFNMMPPQGGHVPWLPSARFSSRAALREAEASQAPDETSPCWGTEPAARSLPAWGAAAVRLARRLGGVASSLSPLRFLPVTAFGNGAAVGSGELAAHTADAQLQLPALYVEHDRSSHSERRVLLAILDAAATEYCSESFPAANSFLMFQQIGKGISVIPMAMPLMLPDFGAYRYPDDEELLFMARLRACDEQQDDLWPPCRSRASGLTDTEPSASRTRRSGELASRRPDRPGQSRASLEDFLGASPRRSGPSGGCRPARAPVRPTQRQPIDDETSLPAEVFQRMMQLGSEVRSRATHKKAYKPVTGEPYLEHHDAVRLREDAFTSTQLVAEKVAAPIPDAPTEVSMALALPILRRPDSSCAAEAMESCGWGSTEAALVSMSVPVQVS</sequence>
<dbReference type="Pfam" id="PF17177">
    <property type="entry name" value="PPR_long"/>
    <property type="match status" value="1"/>
</dbReference>
<dbReference type="Proteomes" id="UP000626109">
    <property type="component" value="Unassembled WGS sequence"/>
</dbReference>
<feature type="compositionally biased region" description="Basic and acidic residues" evidence="3">
    <location>
        <begin position="873"/>
        <end position="886"/>
    </location>
</feature>
<protein>
    <recommendedName>
        <fullName evidence="4">PROP1-like PPR domain-containing protein</fullName>
    </recommendedName>
</protein>
<feature type="region of interest" description="Disordered" evidence="3">
    <location>
        <begin position="849"/>
        <end position="931"/>
    </location>
</feature>
<organism evidence="5 6">
    <name type="scientific">Polarella glacialis</name>
    <name type="common">Dinoflagellate</name>
    <dbReference type="NCBI Taxonomy" id="89957"/>
    <lineage>
        <taxon>Eukaryota</taxon>
        <taxon>Sar</taxon>
        <taxon>Alveolata</taxon>
        <taxon>Dinophyceae</taxon>
        <taxon>Suessiales</taxon>
        <taxon>Suessiaceae</taxon>
        <taxon>Polarella</taxon>
    </lineage>
</organism>
<dbReference type="Pfam" id="PF13812">
    <property type="entry name" value="PPR_3"/>
    <property type="match status" value="3"/>
</dbReference>
<evidence type="ECO:0000256" key="2">
    <source>
        <dbReference type="PROSITE-ProRule" id="PRU00708"/>
    </source>
</evidence>
<feature type="compositionally biased region" description="Polar residues" evidence="3">
    <location>
        <begin position="859"/>
        <end position="869"/>
    </location>
</feature>
<dbReference type="PROSITE" id="PS51375">
    <property type="entry name" value="PPR"/>
    <property type="match status" value="6"/>
</dbReference>
<evidence type="ECO:0000256" key="1">
    <source>
        <dbReference type="ARBA" id="ARBA00022737"/>
    </source>
</evidence>
<comment type="caution">
    <text evidence="5">The sequence shown here is derived from an EMBL/GenBank/DDBJ whole genome shotgun (WGS) entry which is preliminary data.</text>
</comment>
<reference evidence="5" key="1">
    <citation type="submission" date="2021-02" db="EMBL/GenBank/DDBJ databases">
        <authorList>
            <person name="Dougan E. K."/>
            <person name="Rhodes N."/>
            <person name="Thang M."/>
            <person name="Chan C."/>
        </authorList>
    </citation>
    <scope>NUCLEOTIDE SEQUENCE</scope>
</reference>
<gene>
    <name evidence="5" type="ORF">PGLA2088_LOCUS39718</name>
</gene>
<evidence type="ECO:0000313" key="5">
    <source>
        <dbReference type="EMBL" id="CAE8717827.1"/>
    </source>
</evidence>
<name>A0A813L1B7_POLGL</name>